<evidence type="ECO:0000313" key="1">
    <source>
        <dbReference type="EMBL" id="MCZ4297292.1"/>
    </source>
</evidence>
<keyword evidence="2" id="KW-1185">Reference proteome</keyword>
<dbReference type="RefSeq" id="WP_269401439.1">
    <property type="nucleotide sequence ID" value="NZ_JAPWGW010000001.1"/>
</dbReference>
<gene>
    <name evidence="1" type="ORF">O4G74_04385</name>
</gene>
<proteinExistence type="predicted"/>
<name>A0ABT4LSG3_9PROT</name>
<dbReference type="EMBL" id="JAPWGW010000001">
    <property type="protein sequence ID" value="MCZ4297292.1"/>
    <property type="molecule type" value="Genomic_DNA"/>
</dbReference>
<protein>
    <submittedName>
        <fullName evidence="1">Uncharacterized protein</fullName>
    </submittedName>
</protein>
<reference evidence="1" key="1">
    <citation type="submission" date="2022-12" db="EMBL/GenBank/DDBJ databases">
        <title>Bacterial isolates from different developmental stages of Nematostella vectensis.</title>
        <authorList>
            <person name="Fraune S."/>
        </authorList>
    </citation>
    <scope>NUCLEOTIDE SEQUENCE</scope>
    <source>
        <strain evidence="1">G21632-S1</strain>
    </source>
</reference>
<sequence length="40" mass="4162">MATTTERTARRHHGGQIGLFVLLSVIAASSALALVQTLGL</sequence>
<organism evidence="1 2">
    <name type="scientific">Henriciella marina</name>
    <dbReference type="NCBI Taxonomy" id="453851"/>
    <lineage>
        <taxon>Bacteria</taxon>
        <taxon>Pseudomonadati</taxon>
        <taxon>Pseudomonadota</taxon>
        <taxon>Alphaproteobacteria</taxon>
        <taxon>Hyphomonadales</taxon>
        <taxon>Hyphomonadaceae</taxon>
        <taxon>Henriciella</taxon>
    </lineage>
</organism>
<evidence type="ECO:0000313" key="2">
    <source>
        <dbReference type="Proteomes" id="UP001083770"/>
    </source>
</evidence>
<dbReference type="Proteomes" id="UP001083770">
    <property type="component" value="Unassembled WGS sequence"/>
</dbReference>
<accession>A0ABT4LSG3</accession>
<comment type="caution">
    <text evidence="1">The sequence shown here is derived from an EMBL/GenBank/DDBJ whole genome shotgun (WGS) entry which is preliminary data.</text>
</comment>